<gene>
    <name evidence="7" type="ORF">AOCH_005468</name>
</gene>
<comment type="subcellular location">
    <subcellularLocation>
        <location evidence="1">Membrane</location>
        <topology evidence="1">Multi-pass membrane protein</topology>
    </subcellularLocation>
</comment>
<dbReference type="EMBL" id="JYKN01001398">
    <property type="protein sequence ID" value="KKK20705.1"/>
    <property type="molecule type" value="Genomic_DNA"/>
</dbReference>
<name>A0A0F8WSU0_9EURO</name>
<dbReference type="SUPFAM" id="SSF103473">
    <property type="entry name" value="MFS general substrate transporter"/>
    <property type="match status" value="1"/>
</dbReference>
<dbReference type="Proteomes" id="UP000034947">
    <property type="component" value="Unassembled WGS sequence"/>
</dbReference>
<keyword evidence="4 6" id="KW-1133">Transmembrane helix</keyword>
<protein>
    <recommendedName>
        <fullName evidence="9">Major facilitator superfamily (MFS) profile domain-containing protein</fullName>
    </recommendedName>
</protein>
<dbReference type="InterPro" id="IPR036259">
    <property type="entry name" value="MFS_trans_sf"/>
</dbReference>
<evidence type="ECO:0000256" key="2">
    <source>
        <dbReference type="ARBA" id="ARBA00022448"/>
    </source>
</evidence>
<dbReference type="PANTHER" id="PTHR43791:SF91">
    <property type="entry name" value="MAJOR FACILITATOR SUPERFAMILY (MFS) PROFILE DOMAIN-CONTAINING PROTEIN-RELATED"/>
    <property type="match status" value="1"/>
</dbReference>
<feature type="transmembrane region" description="Helical" evidence="6">
    <location>
        <begin position="55"/>
        <end position="76"/>
    </location>
</feature>
<keyword evidence="3 6" id="KW-0812">Transmembrane</keyword>
<reference evidence="7 8" key="1">
    <citation type="submission" date="2015-02" db="EMBL/GenBank/DDBJ databases">
        <title>Draft Genome Sequences of Two Closely-Related Aflatoxigenic Aspergillus Species Obtained from the Cote d'Ivoire.</title>
        <authorList>
            <person name="Moore G.G."/>
            <person name="Beltz S.B."/>
            <person name="Mack B.M."/>
        </authorList>
    </citation>
    <scope>NUCLEOTIDE SEQUENCE [LARGE SCALE GENOMIC DNA]</scope>
    <source>
        <strain evidence="7 8">SRRC1432</strain>
    </source>
</reference>
<evidence type="ECO:0008006" key="9">
    <source>
        <dbReference type="Google" id="ProtNLM"/>
    </source>
</evidence>
<keyword evidence="2" id="KW-0813">Transport</keyword>
<dbReference type="GO" id="GO:0022857">
    <property type="term" value="F:transmembrane transporter activity"/>
    <property type="evidence" value="ECO:0007669"/>
    <property type="project" value="TreeGrafter"/>
</dbReference>
<dbReference type="PANTHER" id="PTHR43791">
    <property type="entry name" value="PERMEASE-RELATED"/>
    <property type="match status" value="1"/>
</dbReference>
<feature type="transmembrane region" description="Helical" evidence="6">
    <location>
        <begin position="88"/>
        <end position="110"/>
    </location>
</feature>
<dbReference type="GO" id="GO:0016020">
    <property type="term" value="C:membrane"/>
    <property type="evidence" value="ECO:0007669"/>
    <property type="project" value="UniProtKB-SubCell"/>
</dbReference>
<organism evidence="7 8">
    <name type="scientific">Aspergillus ochraceoroseus</name>
    <dbReference type="NCBI Taxonomy" id="138278"/>
    <lineage>
        <taxon>Eukaryota</taxon>
        <taxon>Fungi</taxon>
        <taxon>Dikarya</taxon>
        <taxon>Ascomycota</taxon>
        <taxon>Pezizomycotina</taxon>
        <taxon>Eurotiomycetes</taxon>
        <taxon>Eurotiomycetidae</taxon>
        <taxon>Eurotiales</taxon>
        <taxon>Aspergillaceae</taxon>
        <taxon>Aspergillus</taxon>
        <taxon>Aspergillus subgen. Nidulantes</taxon>
    </lineage>
</organism>
<evidence type="ECO:0000313" key="7">
    <source>
        <dbReference type="EMBL" id="KKK20705.1"/>
    </source>
</evidence>
<comment type="caution">
    <text evidence="7">The sequence shown here is derived from an EMBL/GenBank/DDBJ whole genome shotgun (WGS) entry which is preliminary data.</text>
</comment>
<proteinExistence type="predicted"/>
<dbReference type="AlphaFoldDB" id="A0A0F8WSU0"/>
<keyword evidence="8" id="KW-1185">Reference proteome</keyword>
<dbReference type="Gene3D" id="1.20.1250.20">
    <property type="entry name" value="MFS general substrate transporter like domains"/>
    <property type="match status" value="1"/>
</dbReference>
<keyword evidence="5 6" id="KW-0472">Membrane</keyword>
<sequence>MQIYRTYLKGIPYASGGTYIPPTTTVGAANPTVFTTTATPGDPTVSGMIPNSLRIGYLFVSAALAGSIGGLFAYGIGHMDGLAGLRGWRWIIILEGIPTFMLGISIWFWIADTPDTSHYLTMQEHELINLRMRQQVGHTGSSDQMHKRDVYEGLKACKIWLFCISQFGAHTILY</sequence>
<evidence type="ECO:0000256" key="5">
    <source>
        <dbReference type="ARBA" id="ARBA00023136"/>
    </source>
</evidence>
<evidence type="ECO:0000256" key="1">
    <source>
        <dbReference type="ARBA" id="ARBA00004141"/>
    </source>
</evidence>
<evidence type="ECO:0000256" key="3">
    <source>
        <dbReference type="ARBA" id="ARBA00022692"/>
    </source>
</evidence>
<evidence type="ECO:0000256" key="6">
    <source>
        <dbReference type="SAM" id="Phobius"/>
    </source>
</evidence>
<evidence type="ECO:0000256" key="4">
    <source>
        <dbReference type="ARBA" id="ARBA00022989"/>
    </source>
</evidence>
<evidence type="ECO:0000313" key="8">
    <source>
        <dbReference type="Proteomes" id="UP000034947"/>
    </source>
</evidence>
<accession>A0A0F8WSU0</accession>
<dbReference type="VEuPathDB" id="FungiDB:P175DRAFT_0529258"/>